<protein>
    <submittedName>
        <fullName evidence="1">GDYXXLXY domain-containing protein</fullName>
    </submittedName>
</protein>
<accession>A0AA95KL33</accession>
<dbReference type="EMBL" id="CP124755">
    <property type="protein sequence ID" value="WGZ91518.1"/>
    <property type="molecule type" value="Genomic_DNA"/>
</dbReference>
<sequence>MKAKSLLIASLALPIVALIANALWHEWARHQGQEVTIPITGFDPRDLLSGHFLTYQLQYGADNSDCRPEGTPAIMCLQPSPQLHVNTAEKPADCDLYIRGQCGGLGRFSANIERFYIPEAYAAVLDQKVRNNQGALVLGVDNKGNASIRDLLIEGKPWKAAVAE</sequence>
<proteinExistence type="predicted"/>
<dbReference type="InterPro" id="IPR025833">
    <property type="entry name" value="GDYXXLXY"/>
</dbReference>
<reference evidence="1" key="2">
    <citation type="submission" date="2023-04" db="EMBL/GenBank/DDBJ databases">
        <authorList>
            <person name="Beletskiy A.V."/>
            <person name="Mardanov A.V."/>
            <person name="Ravin N.V."/>
        </authorList>
    </citation>
    <scope>NUCLEOTIDE SEQUENCE</scope>
    <source>
        <strain evidence="1">GKL-01</strain>
    </source>
</reference>
<evidence type="ECO:0000313" key="1">
    <source>
        <dbReference type="EMBL" id="WGZ91518.1"/>
    </source>
</evidence>
<reference evidence="1" key="1">
    <citation type="journal article" date="2023" name="Int. J. Mol. Sci.">
        <title>Metagenomics Revealed a New Genus 'Candidatus Thiocaldithrix dubininis' gen. nov., sp. nov. and a New Species 'Candidatus Thiothrix putei' sp. nov. in the Family Thiotrichaceae, Some Members of Which Have Traits of Both Na+- and H+-Motive Energetics.</title>
        <authorList>
            <person name="Ravin N.V."/>
            <person name="Muntyan M.S."/>
            <person name="Smolyakov D.D."/>
            <person name="Rudenko T.S."/>
            <person name="Beletsky A.V."/>
            <person name="Mardanov A.V."/>
            <person name="Grabovich M.Y."/>
        </authorList>
    </citation>
    <scope>NUCLEOTIDE SEQUENCE</scope>
    <source>
        <strain evidence="1">GKL-01</strain>
    </source>
</reference>
<dbReference type="KEGG" id="tdu:QJT80_03370"/>
<dbReference type="AlphaFoldDB" id="A0AA95KL33"/>
<gene>
    <name evidence="1" type="ORF">QJT80_03370</name>
</gene>
<dbReference type="Pfam" id="PF14345">
    <property type="entry name" value="GDYXXLXY"/>
    <property type="match status" value="1"/>
</dbReference>
<name>A0AA95KL33_9GAMM</name>
<dbReference type="Proteomes" id="UP001300672">
    <property type="component" value="Chromosome"/>
</dbReference>
<organism evidence="1">
    <name type="scientific">Candidatus Thiocaldithrix dubininis</name>
    <dbReference type="NCBI Taxonomy" id="3080823"/>
    <lineage>
        <taxon>Bacteria</taxon>
        <taxon>Pseudomonadati</taxon>
        <taxon>Pseudomonadota</taxon>
        <taxon>Gammaproteobacteria</taxon>
        <taxon>Thiotrichales</taxon>
        <taxon>Thiotrichaceae</taxon>
        <taxon>Candidatus Thiocaldithrix</taxon>
    </lineage>
</organism>